<gene>
    <name evidence="1" type="ORF">METZ01_LOCUS400446</name>
</gene>
<evidence type="ECO:0000313" key="1">
    <source>
        <dbReference type="EMBL" id="SVD47592.1"/>
    </source>
</evidence>
<organism evidence="1">
    <name type="scientific">marine metagenome</name>
    <dbReference type="NCBI Taxonomy" id="408172"/>
    <lineage>
        <taxon>unclassified sequences</taxon>
        <taxon>metagenomes</taxon>
        <taxon>ecological metagenomes</taxon>
    </lineage>
</organism>
<reference evidence="1" key="1">
    <citation type="submission" date="2018-05" db="EMBL/GenBank/DDBJ databases">
        <authorList>
            <person name="Lanie J.A."/>
            <person name="Ng W.-L."/>
            <person name="Kazmierczak K.M."/>
            <person name="Andrzejewski T.M."/>
            <person name="Davidsen T.M."/>
            <person name="Wayne K.J."/>
            <person name="Tettelin H."/>
            <person name="Glass J.I."/>
            <person name="Rusch D."/>
            <person name="Podicherti R."/>
            <person name="Tsui H.-C.T."/>
            <person name="Winkler M.E."/>
        </authorList>
    </citation>
    <scope>NUCLEOTIDE SEQUENCE</scope>
</reference>
<name>A0A382VM44_9ZZZZ</name>
<accession>A0A382VM44</accession>
<sequence length="61" mass="7420">RDRMKERKSKWIDIQAQFRSYVSNGWIKPKKLKKGTVDSKTSIEKQLLQMKINQDKQRRLE</sequence>
<protein>
    <submittedName>
        <fullName evidence="1">Uncharacterized protein</fullName>
    </submittedName>
</protein>
<dbReference type="EMBL" id="UINC01153077">
    <property type="protein sequence ID" value="SVD47592.1"/>
    <property type="molecule type" value="Genomic_DNA"/>
</dbReference>
<dbReference type="AlphaFoldDB" id="A0A382VM44"/>
<feature type="non-terminal residue" evidence="1">
    <location>
        <position position="1"/>
    </location>
</feature>
<proteinExistence type="predicted"/>